<dbReference type="AlphaFoldDB" id="A0A3P7MW89"/>
<dbReference type="EMBL" id="UYRU01084691">
    <property type="protein sequence ID" value="VDN34064.1"/>
    <property type="molecule type" value="Genomic_DNA"/>
</dbReference>
<evidence type="ECO:0000313" key="1">
    <source>
        <dbReference type="EMBL" id="VDN34064.1"/>
    </source>
</evidence>
<accession>A0A3P7MW89</accession>
<reference evidence="1 2" key="1">
    <citation type="submission" date="2018-11" db="EMBL/GenBank/DDBJ databases">
        <authorList>
            <consortium name="Pathogen Informatics"/>
        </authorList>
    </citation>
    <scope>NUCLEOTIDE SEQUENCE [LARGE SCALE GENOMIC DNA]</scope>
</reference>
<proteinExistence type="predicted"/>
<organism evidence="1 2">
    <name type="scientific">Dibothriocephalus latus</name>
    <name type="common">Fish tapeworm</name>
    <name type="synonym">Diphyllobothrium latum</name>
    <dbReference type="NCBI Taxonomy" id="60516"/>
    <lineage>
        <taxon>Eukaryota</taxon>
        <taxon>Metazoa</taxon>
        <taxon>Spiralia</taxon>
        <taxon>Lophotrochozoa</taxon>
        <taxon>Platyhelminthes</taxon>
        <taxon>Cestoda</taxon>
        <taxon>Eucestoda</taxon>
        <taxon>Diphyllobothriidea</taxon>
        <taxon>Diphyllobothriidae</taxon>
        <taxon>Dibothriocephalus</taxon>
    </lineage>
</organism>
<keyword evidence="2" id="KW-1185">Reference proteome</keyword>
<sequence length="97" mass="10540">MKAVLLNEILRDALSLSTEASVRLTLNTLPSTFASSWIKETLSLIVALTEAVAPIIFSRMSAEPDKPHPTVTPLMLLQSSVVLEKLAGLIIRLVKQS</sequence>
<protein>
    <submittedName>
        <fullName evidence="1">Uncharacterized protein</fullName>
    </submittedName>
</protein>
<gene>
    <name evidence="1" type="ORF">DILT_LOCUS16411</name>
</gene>
<name>A0A3P7MW89_DIBLA</name>
<dbReference type="Proteomes" id="UP000281553">
    <property type="component" value="Unassembled WGS sequence"/>
</dbReference>
<evidence type="ECO:0000313" key="2">
    <source>
        <dbReference type="Proteomes" id="UP000281553"/>
    </source>
</evidence>